<dbReference type="Ensembl" id="ENSSORT00005033321.1">
    <property type="protein sequence ID" value="ENSSORP00005032433.1"/>
    <property type="gene ID" value="ENSSORG00005015381.1"/>
</dbReference>
<reference evidence="1" key="1">
    <citation type="submission" date="2025-08" db="UniProtKB">
        <authorList>
            <consortium name="Ensembl"/>
        </authorList>
    </citation>
    <scope>IDENTIFICATION</scope>
</reference>
<evidence type="ECO:0000313" key="1">
    <source>
        <dbReference type="Ensembl" id="ENSSORP00005032433.1"/>
    </source>
</evidence>
<evidence type="ECO:0000313" key="2">
    <source>
        <dbReference type="Proteomes" id="UP000472271"/>
    </source>
</evidence>
<dbReference type="InParanoid" id="A0A673AVS5"/>
<protein>
    <submittedName>
        <fullName evidence="1">Uncharacterized protein</fullName>
    </submittedName>
</protein>
<reference evidence="1" key="2">
    <citation type="submission" date="2025-09" db="UniProtKB">
        <authorList>
            <consortium name="Ensembl"/>
        </authorList>
    </citation>
    <scope>IDENTIFICATION</scope>
</reference>
<dbReference type="AlphaFoldDB" id="A0A673AVS5"/>
<proteinExistence type="predicted"/>
<sequence length="101" mass="11259">MPSAAKAQTDREPLLGRTLESSLSRILMLPLDPRPKRSQSFDMGDVTSASATQLCTKPRRISSIWTKRSLSVNGTLLTHSLTHSRFTCFLCQIRDSSLRPV</sequence>
<accession>A0A673AVS5</accession>
<name>A0A673AVS5_9TELE</name>
<dbReference type="Proteomes" id="UP000472271">
    <property type="component" value="Unassembled WGS sequence"/>
</dbReference>
<organism evidence="1 2">
    <name type="scientific">Sphaeramia orbicularis</name>
    <name type="common">orbiculate cardinalfish</name>
    <dbReference type="NCBI Taxonomy" id="375764"/>
    <lineage>
        <taxon>Eukaryota</taxon>
        <taxon>Metazoa</taxon>
        <taxon>Chordata</taxon>
        <taxon>Craniata</taxon>
        <taxon>Vertebrata</taxon>
        <taxon>Euteleostomi</taxon>
        <taxon>Actinopterygii</taxon>
        <taxon>Neopterygii</taxon>
        <taxon>Teleostei</taxon>
        <taxon>Neoteleostei</taxon>
        <taxon>Acanthomorphata</taxon>
        <taxon>Gobiaria</taxon>
        <taxon>Kurtiformes</taxon>
        <taxon>Apogonoidei</taxon>
        <taxon>Apogonidae</taxon>
        <taxon>Apogoninae</taxon>
        <taxon>Sphaeramia</taxon>
    </lineage>
</organism>
<keyword evidence="2" id="KW-1185">Reference proteome</keyword>